<dbReference type="PANTHER" id="PTHR22691:SF8">
    <property type="entry name" value="PROTEIN SPT2 HOMOLOG"/>
    <property type="match status" value="1"/>
</dbReference>
<keyword evidence="2" id="KW-0175">Coiled coil</keyword>
<dbReference type="InterPro" id="IPR013256">
    <property type="entry name" value="Chromatin_SPT2"/>
</dbReference>
<feature type="compositionally biased region" description="Polar residues" evidence="3">
    <location>
        <begin position="329"/>
        <end position="350"/>
    </location>
</feature>
<evidence type="ECO:0000313" key="4">
    <source>
        <dbReference type="EMBL" id="RZC75533.1"/>
    </source>
</evidence>
<dbReference type="AlphaFoldDB" id="A0A4Y7KQC2"/>
<dbReference type="GO" id="GO:0006334">
    <property type="term" value="P:nucleosome assembly"/>
    <property type="evidence" value="ECO:0007669"/>
    <property type="project" value="TreeGrafter"/>
</dbReference>
<dbReference type="STRING" id="3469.A0A4Y7KQC2"/>
<feature type="compositionally biased region" description="Basic and acidic residues" evidence="3">
    <location>
        <begin position="354"/>
        <end position="369"/>
    </location>
</feature>
<gene>
    <name evidence="4" type="ORF">C5167_051009</name>
</gene>
<dbReference type="PANTHER" id="PTHR22691">
    <property type="entry name" value="YEAST SPT2-RELATED"/>
    <property type="match status" value="1"/>
</dbReference>
<evidence type="ECO:0000256" key="3">
    <source>
        <dbReference type="SAM" id="MobiDB-lite"/>
    </source>
</evidence>
<sequence length="490" mass="55267">MEGYENLDEYEDDGFIVDEEEKASDDGFIDDEEEHVSEEDEVEEEKVQEEVRKPTKDEMDYLKVRQELKEAMRRKMKKGNDSVTGNSQEREKPNYGSFFGPSQPAIARRVIEESKSLLENMHLAARVLKPNHTLQSQKSPTVPKATPKPGAGEQPPTVVSMEKQKARVLKEARDYSFLLSEDAELPAPAKVLPPQTGSVPNSDARSAQLTPKIPKSESNTSRRPPVAGDNRMQSKQGQRKPIPDGRLDSTSVKHRKQLGSSTGNGSSRSQEEKGLTPETSVQIKPSTLTMKTSVPDRAHTKDRDASLAVERKPPSDVQKTVLPRPHPSMSGQQKPLLKSQPSSSNMQRAPSKSHPHEQGKDVQEPDRSRLMPKQPVSCPTAPKVKTPKKLPSRPPAPKNSQRKRSMSPDPGNYQQIIRNLVNPGYDPRKYGNDRDDRSMEASFKEIELEEKRSARIAKEEDERERLLEEEEEKKEAEARMRKKRKLISQQ</sequence>
<dbReference type="OMA" id="SISELWI"/>
<evidence type="ECO:0008006" key="6">
    <source>
        <dbReference type="Google" id="ProtNLM"/>
    </source>
</evidence>
<feature type="region of interest" description="Disordered" evidence="3">
    <location>
        <begin position="1"/>
        <end position="59"/>
    </location>
</feature>
<accession>A0A4Y7KQC2</accession>
<protein>
    <recommendedName>
        <fullName evidence="6">SPT2 chromatin protein</fullName>
    </recommendedName>
</protein>
<dbReference type="GO" id="GO:0005730">
    <property type="term" value="C:nucleolus"/>
    <property type="evidence" value="ECO:0007669"/>
    <property type="project" value="TreeGrafter"/>
</dbReference>
<feature type="compositionally biased region" description="Polar residues" evidence="3">
    <location>
        <begin position="277"/>
        <end position="292"/>
    </location>
</feature>
<comment type="similarity">
    <text evidence="1">Belongs to the SPT2 family.</text>
</comment>
<proteinExistence type="inferred from homology"/>
<dbReference type="Gramene" id="RZC75533">
    <property type="protein sequence ID" value="RZC75533"/>
    <property type="gene ID" value="C5167_051009"/>
</dbReference>
<feature type="compositionally biased region" description="Basic and acidic residues" evidence="3">
    <location>
        <begin position="48"/>
        <end position="59"/>
    </location>
</feature>
<dbReference type="Pfam" id="PF08243">
    <property type="entry name" value="SPT2"/>
    <property type="match status" value="1"/>
</dbReference>
<feature type="compositionally biased region" description="Basic and acidic residues" evidence="3">
    <location>
        <begin position="294"/>
        <end position="314"/>
    </location>
</feature>
<evidence type="ECO:0000313" key="5">
    <source>
        <dbReference type="Proteomes" id="UP000316621"/>
    </source>
</evidence>
<evidence type="ECO:0000256" key="1">
    <source>
        <dbReference type="ARBA" id="ARBA00006461"/>
    </source>
</evidence>
<name>A0A4Y7KQC2_PAPSO</name>
<dbReference type="GO" id="GO:0003677">
    <property type="term" value="F:DNA binding"/>
    <property type="evidence" value="ECO:0007669"/>
    <property type="project" value="TreeGrafter"/>
</dbReference>
<feature type="compositionally biased region" description="Polar residues" evidence="3">
    <location>
        <begin position="258"/>
        <end position="268"/>
    </location>
</feature>
<feature type="compositionally biased region" description="Basic and acidic residues" evidence="3">
    <location>
        <begin position="426"/>
        <end position="466"/>
    </location>
</feature>
<feature type="region of interest" description="Disordered" evidence="3">
    <location>
        <begin position="183"/>
        <end position="490"/>
    </location>
</feature>
<feature type="compositionally biased region" description="Polar residues" evidence="3">
    <location>
        <begin position="195"/>
        <end position="209"/>
    </location>
</feature>
<feature type="compositionally biased region" description="Acidic residues" evidence="3">
    <location>
        <begin position="1"/>
        <end position="47"/>
    </location>
</feature>
<keyword evidence="5" id="KW-1185">Reference proteome</keyword>
<dbReference type="Proteomes" id="UP000316621">
    <property type="component" value="Chromosome 8"/>
</dbReference>
<dbReference type="EMBL" id="CM010722">
    <property type="protein sequence ID" value="RZC75533.1"/>
    <property type="molecule type" value="Genomic_DNA"/>
</dbReference>
<feature type="region of interest" description="Disordered" evidence="3">
    <location>
        <begin position="71"/>
        <end position="102"/>
    </location>
</feature>
<dbReference type="GO" id="GO:0006360">
    <property type="term" value="P:transcription by RNA polymerase I"/>
    <property type="evidence" value="ECO:0007669"/>
    <property type="project" value="TreeGrafter"/>
</dbReference>
<dbReference type="GO" id="GO:0042393">
    <property type="term" value="F:histone binding"/>
    <property type="evidence" value="ECO:0007669"/>
    <property type="project" value="TreeGrafter"/>
</dbReference>
<organism evidence="4 5">
    <name type="scientific">Papaver somniferum</name>
    <name type="common">Opium poppy</name>
    <dbReference type="NCBI Taxonomy" id="3469"/>
    <lineage>
        <taxon>Eukaryota</taxon>
        <taxon>Viridiplantae</taxon>
        <taxon>Streptophyta</taxon>
        <taxon>Embryophyta</taxon>
        <taxon>Tracheophyta</taxon>
        <taxon>Spermatophyta</taxon>
        <taxon>Magnoliopsida</taxon>
        <taxon>Ranunculales</taxon>
        <taxon>Papaveraceae</taxon>
        <taxon>Papaveroideae</taxon>
        <taxon>Papaver</taxon>
    </lineage>
</organism>
<evidence type="ECO:0000256" key="2">
    <source>
        <dbReference type="ARBA" id="ARBA00023054"/>
    </source>
</evidence>
<feature type="region of interest" description="Disordered" evidence="3">
    <location>
        <begin position="128"/>
        <end position="166"/>
    </location>
</feature>
<feature type="compositionally biased region" description="Basic residues" evidence="3">
    <location>
        <begin position="480"/>
        <end position="490"/>
    </location>
</feature>
<dbReference type="SMART" id="SM00784">
    <property type="entry name" value="SPT2"/>
    <property type="match status" value="1"/>
</dbReference>
<dbReference type="OrthoDB" id="6259853at2759"/>
<reference evidence="4 5" key="1">
    <citation type="journal article" date="2018" name="Science">
        <title>The opium poppy genome and morphinan production.</title>
        <authorList>
            <person name="Guo L."/>
            <person name="Winzer T."/>
            <person name="Yang X."/>
            <person name="Li Y."/>
            <person name="Ning Z."/>
            <person name="He Z."/>
            <person name="Teodor R."/>
            <person name="Lu Y."/>
            <person name="Bowser T.A."/>
            <person name="Graham I.A."/>
            <person name="Ye K."/>
        </authorList>
    </citation>
    <scope>NUCLEOTIDE SEQUENCE [LARGE SCALE GENOMIC DNA]</scope>
    <source>
        <strain evidence="5">cv. HN1</strain>
        <tissue evidence="4">Leaves</tissue>
    </source>
</reference>